<evidence type="ECO:0000256" key="2">
    <source>
        <dbReference type="SAM" id="MobiDB-lite"/>
    </source>
</evidence>
<feature type="compositionally biased region" description="Polar residues" evidence="2">
    <location>
        <begin position="778"/>
        <end position="799"/>
    </location>
</feature>
<dbReference type="AlphaFoldDB" id="A0A371DAZ1"/>
<dbReference type="InterPro" id="IPR021109">
    <property type="entry name" value="Peptidase_aspartic_dom_sf"/>
</dbReference>
<name>A0A371DAZ1_9APHY</name>
<dbReference type="Proteomes" id="UP000256964">
    <property type="component" value="Unassembled WGS sequence"/>
</dbReference>
<dbReference type="GO" id="GO:0003676">
    <property type="term" value="F:nucleic acid binding"/>
    <property type="evidence" value="ECO:0007669"/>
    <property type="project" value="InterPro"/>
</dbReference>
<feature type="region of interest" description="Disordered" evidence="2">
    <location>
        <begin position="414"/>
        <end position="486"/>
    </location>
</feature>
<feature type="region of interest" description="Disordered" evidence="2">
    <location>
        <begin position="358"/>
        <end position="377"/>
    </location>
</feature>
<keyword evidence="1" id="KW-0479">Metal-binding</keyword>
<feature type="compositionally biased region" description="Polar residues" evidence="2">
    <location>
        <begin position="358"/>
        <end position="368"/>
    </location>
</feature>
<keyword evidence="5" id="KW-1185">Reference proteome</keyword>
<dbReference type="SUPFAM" id="SSF50630">
    <property type="entry name" value="Acid proteases"/>
    <property type="match status" value="1"/>
</dbReference>
<feature type="region of interest" description="Disordered" evidence="2">
    <location>
        <begin position="746"/>
        <end position="799"/>
    </location>
</feature>
<evidence type="ECO:0000259" key="3">
    <source>
        <dbReference type="PROSITE" id="PS50158"/>
    </source>
</evidence>
<feature type="compositionally biased region" description="Polar residues" evidence="2">
    <location>
        <begin position="465"/>
        <end position="480"/>
    </location>
</feature>
<keyword evidence="1" id="KW-0863">Zinc-finger</keyword>
<protein>
    <recommendedName>
        <fullName evidence="3">CCHC-type domain-containing protein</fullName>
    </recommendedName>
</protein>
<keyword evidence="1" id="KW-0862">Zinc</keyword>
<sequence length="799" mass="88382">MPPRGGAGAPSFDPSSDVRSIIGFFEDLEFCFEQAGVNSPREKKDHAVRYAPDTEKTIWRSYPEFSDPMKSWKDFKDAVLAEYIGDGGKMLFTLRDLDMLVSMTAKNGVHSFKEFNEYSRKFRDIATFLTNGGYLREDDRDYMFLQGLQESLRVQVLDRLKITHPEVLAPRQQYSIAQVTEAARHILEATVPSSFSHHRFASLAPTVSYPSSTPSPVKSELAEVTEALKAFTSAFTQFQRTQMAAAAPQAPVALGPTARQLPPHLNASQSAVGPRACFYCGDTSHPIRRCPQVDADMQAGLVKRNERQEVVLTSGNYVPAAVQGSTLRERVQEYYRLYPEARSTNAAPQLFFSPVTQASPLTSPQTPSYLAATHPRPPAPTYAGGIIDTLDFDQRIDSLRQELYALERQRAQRQRARIEEVPTDEQPAHSDATPDSQPTTPMAQREQPRLVVPTATLPQPPQPVPTRSQPDEASQETSQLPEHPYRAARDATYVPPHQRTFAAPPARPQPAPKKQEAAYRTQAPVYDPKHAANVFKRCLEAQITLSQEELLSIAPEVRQQTWEVCSSRRIASGPEPVLAQDVADKQPVESFLASMPVSFGQAVRSPPPGALVIQDPYEQYLRDLPPGEDPVPLRVSPQSAAVRAIEGVFLNKARVSCILDSGSAIISMSEGVAHSLGIDYDHHMRIPMQSANGQVSYTLGLARNVPVRFGSIVVYLQIHIIPSAPYDVLLGRPFDVLTSRSVQTNSDGSQTITLYDPNSDLETTIPTLPRIEPEFSRASPTPSRLQNRPTQGFQAGSRI</sequence>
<accession>A0A371DAZ1</accession>
<dbReference type="InterPro" id="IPR001878">
    <property type="entry name" value="Znf_CCHC"/>
</dbReference>
<dbReference type="OrthoDB" id="2801388at2759"/>
<dbReference type="Pfam" id="PF13650">
    <property type="entry name" value="Asp_protease_2"/>
    <property type="match status" value="1"/>
</dbReference>
<proteinExistence type="predicted"/>
<gene>
    <name evidence="4" type="ORF">OH76DRAFT_1350287</name>
</gene>
<organism evidence="4 5">
    <name type="scientific">Lentinus brumalis</name>
    <dbReference type="NCBI Taxonomy" id="2498619"/>
    <lineage>
        <taxon>Eukaryota</taxon>
        <taxon>Fungi</taxon>
        <taxon>Dikarya</taxon>
        <taxon>Basidiomycota</taxon>
        <taxon>Agaricomycotina</taxon>
        <taxon>Agaricomycetes</taxon>
        <taxon>Polyporales</taxon>
        <taxon>Polyporaceae</taxon>
        <taxon>Lentinus</taxon>
    </lineage>
</organism>
<feature type="compositionally biased region" description="Polar residues" evidence="2">
    <location>
        <begin position="433"/>
        <end position="442"/>
    </location>
</feature>
<dbReference type="Gene3D" id="2.40.70.10">
    <property type="entry name" value="Acid Proteases"/>
    <property type="match status" value="1"/>
</dbReference>
<evidence type="ECO:0000256" key="1">
    <source>
        <dbReference type="PROSITE-ProRule" id="PRU00047"/>
    </source>
</evidence>
<reference evidence="4 5" key="1">
    <citation type="journal article" date="2018" name="Biotechnol. Biofuels">
        <title>Integrative visual omics of the white-rot fungus Polyporus brumalis exposes the biotechnological potential of its oxidative enzymes for delignifying raw plant biomass.</title>
        <authorList>
            <person name="Miyauchi S."/>
            <person name="Rancon A."/>
            <person name="Drula E."/>
            <person name="Hage H."/>
            <person name="Chaduli D."/>
            <person name="Favel A."/>
            <person name="Grisel S."/>
            <person name="Henrissat B."/>
            <person name="Herpoel-Gimbert I."/>
            <person name="Ruiz-Duenas F.J."/>
            <person name="Chevret D."/>
            <person name="Hainaut M."/>
            <person name="Lin J."/>
            <person name="Wang M."/>
            <person name="Pangilinan J."/>
            <person name="Lipzen A."/>
            <person name="Lesage-Meessen L."/>
            <person name="Navarro D."/>
            <person name="Riley R."/>
            <person name="Grigoriev I.V."/>
            <person name="Zhou S."/>
            <person name="Raouche S."/>
            <person name="Rosso M.N."/>
        </authorList>
    </citation>
    <scope>NUCLEOTIDE SEQUENCE [LARGE SCALE GENOMIC DNA]</scope>
    <source>
        <strain evidence="4 5">BRFM 1820</strain>
    </source>
</reference>
<feature type="domain" description="CCHC-type" evidence="3">
    <location>
        <begin position="277"/>
        <end position="292"/>
    </location>
</feature>
<dbReference type="PROSITE" id="PS50158">
    <property type="entry name" value="ZF_CCHC"/>
    <property type="match status" value="1"/>
</dbReference>
<dbReference type="CDD" id="cd00303">
    <property type="entry name" value="retropepsin_like"/>
    <property type="match status" value="1"/>
</dbReference>
<evidence type="ECO:0000313" key="4">
    <source>
        <dbReference type="EMBL" id="RDX49697.1"/>
    </source>
</evidence>
<dbReference type="STRING" id="139420.A0A371DAZ1"/>
<evidence type="ECO:0000313" key="5">
    <source>
        <dbReference type="Proteomes" id="UP000256964"/>
    </source>
</evidence>
<dbReference type="EMBL" id="KZ857403">
    <property type="protein sequence ID" value="RDX49697.1"/>
    <property type="molecule type" value="Genomic_DNA"/>
</dbReference>
<dbReference type="GO" id="GO:0008270">
    <property type="term" value="F:zinc ion binding"/>
    <property type="evidence" value="ECO:0007669"/>
    <property type="project" value="UniProtKB-KW"/>
</dbReference>